<accession>A0A420H002</accession>
<feature type="transmembrane region" description="Helical" evidence="7">
    <location>
        <begin position="353"/>
        <end position="374"/>
    </location>
</feature>
<keyword evidence="6 7" id="KW-0472">Membrane</keyword>
<evidence type="ECO:0000313" key="8">
    <source>
        <dbReference type="EMBL" id="RKF50835.1"/>
    </source>
</evidence>
<dbReference type="InterPro" id="IPR050833">
    <property type="entry name" value="Poly_Biosynth_Transport"/>
</dbReference>
<comment type="similarity">
    <text evidence="2">Belongs to the polysaccharide synthase family.</text>
</comment>
<comment type="caution">
    <text evidence="8">The sequence shown here is derived from an EMBL/GenBank/DDBJ whole genome shotgun (WGS) entry which is preliminary data.</text>
</comment>
<keyword evidence="4 7" id="KW-0812">Transmembrane</keyword>
<evidence type="ECO:0000256" key="5">
    <source>
        <dbReference type="ARBA" id="ARBA00022989"/>
    </source>
</evidence>
<reference evidence="8 9" key="1">
    <citation type="submission" date="2016-07" db="EMBL/GenBank/DDBJ databases">
        <title>Genome analysis of Burkholderia fungorum ES3-20.</title>
        <authorList>
            <person name="Xu D."/>
            <person name="Yao R."/>
            <person name="Zheng S."/>
        </authorList>
    </citation>
    <scope>NUCLEOTIDE SEQUENCE [LARGE SCALE GENOMIC DNA]</scope>
    <source>
        <strain evidence="8 9">ES3-20</strain>
    </source>
</reference>
<dbReference type="Proteomes" id="UP000283709">
    <property type="component" value="Unassembled WGS sequence"/>
</dbReference>
<dbReference type="OrthoDB" id="8538786at2"/>
<gene>
    <name evidence="8" type="ORF">BCY88_01270</name>
</gene>
<evidence type="ECO:0000256" key="7">
    <source>
        <dbReference type="SAM" id="Phobius"/>
    </source>
</evidence>
<evidence type="ECO:0000313" key="9">
    <source>
        <dbReference type="Proteomes" id="UP000283709"/>
    </source>
</evidence>
<feature type="transmembrane region" description="Helical" evidence="7">
    <location>
        <begin position="380"/>
        <end position="400"/>
    </location>
</feature>
<evidence type="ECO:0000256" key="4">
    <source>
        <dbReference type="ARBA" id="ARBA00022692"/>
    </source>
</evidence>
<keyword evidence="5 7" id="KW-1133">Transmembrane helix</keyword>
<feature type="transmembrane region" description="Helical" evidence="7">
    <location>
        <begin position="291"/>
        <end position="314"/>
    </location>
</feature>
<feature type="transmembrane region" description="Helical" evidence="7">
    <location>
        <begin position="80"/>
        <end position="105"/>
    </location>
</feature>
<name>A0A420H002_9BURK</name>
<evidence type="ECO:0000256" key="6">
    <source>
        <dbReference type="ARBA" id="ARBA00023136"/>
    </source>
</evidence>
<evidence type="ECO:0008006" key="10">
    <source>
        <dbReference type="Google" id="ProtNLM"/>
    </source>
</evidence>
<keyword evidence="3" id="KW-1003">Cell membrane</keyword>
<evidence type="ECO:0000256" key="1">
    <source>
        <dbReference type="ARBA" id="ARBA00004651"/>
    </source>
</evidence>
<dbReference type="EMBL" id="MCAS01000001">
    <property type="protein sequence ID" value="RKF50835.1"/>
    <property type="molecule type" value="Genomic_DNA"/>
</dbReference>
<evidence type="ECO:0000256" key="3">
    <source>
        <dbReference type="ARBA" id="ARBA00022475"/>
    </source>
</evidence>
<feature type="transmembrane region" description="Helical" evidence="7">
    <location>
        <begin position="320"/>
        <end position="341"/>
    </location>
</feature>
<protein>
    <recommendedName>
        <fullName evidence="10">Lipopolysaccharide biosynthesis protein</fullName>
    </recommendedName>
</protein>
<sequence length="496" mass="53386">MSNLNHTIRKSIVANFVGRYSNTVVQLVVTAVLARLLNPSDFGVIAVLTVLVTFFSFISEMGLGPAIVQFELKREQLSALFWLTVFVGSVLSMIFVFGGPLLAAFYHEPRYTPIAKILALNIALSCWGIVPFAILRKQLKFKEIVMVEIASAILSGCVGIATAYANFGVFALALKGASYACGMFGFCLVASRFNPFKRPIFRGMTQILSYSVYQFFFNLTNYFTKNLDKLIVGRLMGSNALGLYDMSYRLMLLPNANLTQIISPALQPIYAAHQNDKATVFSSYQTVIRALLIAGGFAGVGCFLCTNEIIFLAYGQKWALAAPIFSILSLSIAIQVVLSSIGAIFQAIGRTDLLSFSGTLSAACSIGAMVLGALSGSLVVFASMVSASFVINGLMSFYILARRGFGTSLLALFRPSIGCLSGIALLLVVCAAVRMTTNAFEFNPILLAVKIIGVTGAYAAILHVTGDLRFLLNTLSRRPARPSALKPDAGQVGEVI</sequence>
<feature type="transmembrane region" description="Helical" evidence="7">
    <location>
        <begin position="176"/>
        <end position="194"/>
    </location>
</feature>
<dbReference type="GO" id="GO:0005886">
    <property type="term" value="C:plasma membrane"/>
    <property type="evidence" value="ECO:0007669"/>
    <property type="project" value="UniProtKB-SubCell"/>
</dbReference>
<feature type="transmembrane region" description="Helical" evidence="7">
    <location>
        <begin position="117"/>
        <end position="135"/>
    </location>
</feature>
<feature type="transmembrane region" description="Helical" evidence="7">
    <location>
        <begin position="412"/>
        <end position="435"/>
    </location>
</feature>
<proteinExistence type="inferred from homology"/>
<feature type="transmembrane region" description="Helical" evidence="7">
    <location>
        <begin position="147"/>
        <end position="170"/>
    </location>
</feature>
<evidence type="ECO:0000256" key="2">
    <source>
        <dbReference type="ARBA" id="ARBA00007430"/>
    </source>
</evidence>
<dbReference type="PANTHER" id="PTHR30250">
    <property type="entry name" value="PST FAMILY PREDICTED COLANIC ACID TRANSPORTER"/>
    <property type="match status" value="1"/>
</dbReference>
<dbReference type="AlphaFoldDB" id="A0A420H002"/>
<dbReference type="PANTHER" id="PTHR30250:SF10">
    <property type="entry name" value="LIPOPOLYSACCHARIDE BIOSYNTHESIS PROTEIN WZXC"/>
    <property type="match status" value="1"/>
</dbReference>
<organism evidence="8 9">
    <name type="scientific">Paraburkholderia fungorum</name>
    <dbReference type="NCBI Taxonomy" id="134537"/>
    <lineage>
        <taxon>Bacteria</taxon>
        <taxon>Pseudomonadati</taxon>
        <taxon>Pseudomonadota</taxon>
        <taxon>Betaproteobacteria</taxon>
        <taxon>Burkholderiales</taxon>
        <taxon>Burkholderiaceae</taxon>
        <taxon>Paraburkholderia</taxon>
    </lineage>
</organism>
<dbReference type="CDD" id="cd13127">
    <property type="entry name" value="MATE_tuaB_like"/>
    <property type="match status" value="1"/>
</dbReference>
<feature type="transmembrane region" description="Helical" evidence="7">
    <location>
        <begin position="447"/>
        <end position="472"/>
    </location>
</feature>
<dbReference type="RefSeq" id="WP_120342460.1">
    <property type="nucleotide sequence ID" value="NZ_MCAS01000001.1"/>
</dbReference>
<feature type="transmembrane region" description="Helical" evidence="7">
    <location>
        <begin position="12"/>
        <end position="36"/>
    </location>
</feature>
<feature type="transmembrane region" description="Helical" evidence="7">
    <location>
        <begin position="42"/>
        <end position="68"/>
    </location>
</feature>
<dbReference type="Pfam" id="PF13440">
    <property type="entry name" value="Polysacc_synt_3"/>
    <property type="match status" value="1"/>
</dbReference>
<comment type="subcellular location">
    <subcellularLocation>
        <location evidence="1">Cell membrane</location>
        <topology evidence="1">Multi-pass membrane protein</topology>
    </subcellularLocation>
</comment>